<comment type="caution">
    <text evidence="1">The sequence shown here is derived from an EMBL/GenBank/DDBJ whole genome shotgun (WGS) entry which is preliminary data.</text>
</comment>
<name>A0ACC1S4J7_9HYPO</name>
<accession>A0ACC1S4J7</accession>
<proteinExistence type="predicted"/>
<sequence length="1889" mass="208225">MLLLALETAEYRWLAWRTTGLGLMGNPWTFQLEDPKLNRILIETARLLHSKSSRQSSSFQEFHNLLSSPTDATNKLGTITAPGVTLSSLDKKQEKMLRFWCQSDMSSIVQIIRPFVLAGLDIGSFTQSAKRQGVSNDVVVKLNYHNWKQRDVLEEELLRSLVRQILVQRPALWDQLHGRIAHVFLRYNIRPRQQHLWKMLHHLLSDLSNMDRLIVLVDGGNQCPEGFISELALLTRSSSLRGILTVVVASTTKPSLPSSVNVHTVELGMSHVRDLAYRDAERRLDCLINQNPVWRESKNALLAQLHTDSSDRISTSIGLNYLEQQQRLTSTRGSVNKFLEAPLPFHEDCFVAVSEKLAQNQQARLAVNWIHHAIRPIRYSELAVALALGAHQPSKMQPNLEWQDLVESVSCDIMRDLPPYVRTLIKTIDEESLILHADLPTSMLENENLFPVDFHATCTQYCLQYLELQATTQALSDDASEGQTANTLATSFLEYAQLYWIEHFKLHIPATEKLDNRALDFLGGGSKAFASWHKRLDESFKWQCDLRAIEPLLLCVHLRLNRLVGKLLIEGSSEESISAYTIERGVAIAARTGNVEAFKHLITRTTNDSVLLSSFHGAAAHGHTHVITSIIDHAHRSNTFERISQSSDISNIIIDATAGGHTDTLTMILSTFEAATLDATDSDGYTAVHLASQLGDHDSLHVLHDLRKDGFASIMDDAENDDSGIVADSESNPGSPSLTPLHLACISGDTETFDFMRPFSTPKLLNQEDEEGQTPLMLASKAGNIEIVERLLDAKVSLYNRTDNAAIECAAESGHVDIVRLLCETMIEFHKNERRAKSGRVRRYSGRQSPESSRGSFSVSDTKGHPLPTSLRLALTKACQKGHLPVVEYLLHKPRRWVDRDKVLLEEAARSGNVKIMRSLVKLGLVIPSSEEEYNTAMDGAIGEDHANFVKFLIERGVGPQWDGSETSVHYAARNNKVLSLRQLILSADEDEIRRKNIYQDTALDVTLREGRAEAAEELLDWEDKHPSEVSTWSGKVLHQALKGPHRLDMMKLLLKRGWDINQIEPDSRDHGLHVVSREANDEENDDLRAVIQILSEANDVDVRNKKEETPLLIACKMGKMALARHLLSWGADPNATDSQSWTTLNLALSKGHEDIANLLLASGSTTAGKPWSLTRETLGTKTPDGKQAIHLARTSHEIMKALLDHSPQPDINAASSNDIGRTVLMDATNDLSLPLVELLVKGGAHLNASDEDGWTALHHAVVGGPEDESEKRDGIVQFLRLHGADVDYSNKVSPSPLYLAIRNERYGLARALLRPIIEDGRVISKAADPNIFGGSFHSPLQVAAFLSNRELVVELLKAGAKRDAVGGAFGSPIHAATCGADAELLRLLLRGLTDEQTEEQDHAASRRGDTATPRDLVSIAAPPFGTPLHSLISRSDPAEKPPLKEMAAILVENGADINARNFHERRPIIVGSVISGSLETGIDDALDLMDLGADPNLVDGFGSTALHQAAAHEVFQKGLVATLLENGARVDIVDGVDRTVLSRAALRSTADEFMLVLAKVAEPLKANHMAGALGASIKSPDKEKRAFGIIMQQEGVNLSEPDRAGWTALDVADSEGLDEQRMRLEKRGACRGNKRRPTTFSKSDVEPVVRVSDDGREAWMEPFDNGQVQVYICGAVRANSCIPPPVEDEDSIFYFEVTVQDLDSEDAVIAIGVVEEFYPLQSHLSWEKSSWCFLSDGGGIVVSTNKVSTVPGFAKGQVVGVAVDRQERTLWFTLDGKRVGDVCEDVSGQLFPAVSFIQGRECDSRATGPQRHSCHDDSDSSSSPSKSDAVRKAPSVAVGSADEETPLLGSVEPDEPDRNGHQLTQTMIITLLVGRFSNSLQPRVDQVT</sequence>
<dbReference type="Proteomes" id="UP001148629">
    <property type="component" value="Unassembled WGS sequence"/>
</dbReference>
<evidence type="ECO:0000313" key="2">
    <source>
        <dbReference type="Proteomes" id="UP001148629"/>
    </source>
</evidence>
<gene>
    <name evidence="1" type="ORF">NM208_g8657</name>
</gene>
<evidence type="ECO:0000313" key="1">
    <source>
        <dbReference type="EMBL" id="KAJ3531934.1"/>
    </source>
</evidence>
<organism evidence="1 2">
    <name type="scientific">Fusarium decemcellulare</name>
    <dbReference type="NCBI Taxonomy" id="57161"/>
    <lineage>
        <taxon>Eukaryota</taxon>
        <taxon>Fungi</taxon>
        <taxon>Dikarya</taxon>
        <taxon>Ascomycota</taxon>
        <taxon>Pezizomycotina</taxon>
        <taxon>Sordariomycetes</taxon>
        <taxon>Hypocreomycetidae</taxon>
        <taxon>Hypocreales</taxon>
        <taxon>Nectriaceae</taxon>
        <taxon>Fusarium</taxon>
        <taxon>Fusarium decemcellulare species complex</taxon>
    </lineage>
</organism>
<reference evidence="1" key="1">
    <citation type="submission" date="2022-08" db="EMBL/GenBank/DDBJ databases">
        <title>Genome Sequence of Fusarium decemcellulare.</title>
        <authorList>
            <person name="Buettner E."/>
        </authorList>
    </citation>
    <scope>NUCLEOTIDE SEQUENCE</scope>
    <source>
        <strain evidence="1">Babe19</strain>
    </source>
</reference>
<dbReference type="EMBL" id="JANRMS010001009">
    <property type="protein sequence ID" value="KAJ3531934.1"/>
    <property type="molecule type" value="Genomic_DNA"/>
</dbReference>
<keyword evidence="2" id="KW-1185">Reference proteome</keyword>
<protein>
    <submittedName>
        <fullName evidence="1">Uncharacterized protein</fullName>
    </submittedName>
</protein>